<dbReference type="Pfam" id="PF17857">
    <property type="entry name" value="AAA_lid_1"/>
    <property type="match status" value="1"/>
</dbReference>
<dbReference type="GO" id="GO:0045505">
    <property type="term" value="F:dynein intermediate chain binding"/>
    <property type="evidence" value="ECO:0007669"/>
    <property type="project" value="InterPro"/>
</dbReference>
<keyword evidence="7" id="KW-0067">ATP-binding</keyword>
<reference evidence="15" key="2">
    <citation type="submission" date="2025-08" db="UniProtKB">
        <authorList>
            <consortium name="Ensembl"/>
        </authorList>
    </citation>
    <scope>IDENTIFICATION</scope>
</reference>
<dbReference type="Pfam" id="PF08393">
    <property type="entry name" value="DHC_N2"/>
    <property type="match status" value="1"/>
</dbReference>
<dbReference type="FunFam" id="3.40.50.300:FF:000044">
    <property type="entry name" value="Dynein heavy chain 5, axonemal"/>
    <property type="match status" value="1"/>
</dbReference>
<accession>H0ZAZ0</accession>
<dbReference type="InterPro" id="IPR013602">
    <property type="entry name" value="Dynein_heavy_linker"/>
</dbReference>
<dbReference type="Gene3D" id="3.20.180.20">
    <property type="entry name" value="Dynein heavy chain, N-terminal domain 2"/>
    <property type="match status" value="1"/>
</dbReference>
<keyword evidence="4" id="KW-0493">Microtubule</keyword>
<keyword evidence="5" id="KW-0677">Repeat</keyword>
<reference evidence="15" key="3">
    <citation type="submission" date="2025-09" db="UniProtKB">
        <authorList>
            <consortium name="Ensembl"/>
        </authorList>
    </citation>
    <scope>IDENTIFICATION</scope>
</reference>
<protein>
    <recommendedName>
        <fullName evidence="14">AAA+ ATPase domain-containing protein</fullName>
    </recommendedName>
</protein>
<dbReference type="Proteomes" id="UP000007754">
    <property type="component" value="Chromosome 2"/>
</dbReference>
<comment type="subcellular location">
    <subcellularLocation>
        <location evidence="1">Cytoplasm</location>
        <location evidence="1">Cytoskeleton</location>
        <location evidence="1">Cilium axoneme</location>
    </subcellularLocation>
</comment>
<reference evidence="15 16" key="1">
    <citation type="journal article" date="2010" name="Nature">
        <title>The genome of a songbird.</title>
        <authorList>
            <person name="Warren W.C."/>
            <person name="Clayton D.F."/>
            <person name="Ellegren H."/>
            <person name="Arnold A.P."/>
            <person name="Hillier L.W."/>
            <person name="Kunstner A."/>
            <person name="Searle S."/>
            <person name="White S."/>
            <person name="Vilella A.J."/>
            <person name="Fairley S."/>
            <person name="Heger A."/>
            <person name="Kong L."/>
            <person name="Ponting C.P."/>
            <person name="Jarvis E.D."/>
            <person name="Mello C.V."/>
            <person name="Minx P."/>
            <person name="Lovell P."/>
            <person name="Velho T.A."/>
            <person name="Ferris M."/>
            <person name="Balakrishnan C.N."/>
            <person name="Sinha S."/>
            <person name="Blatti C."/>
            <person name="London S.E."/>
            <person name="Li Y."/>
            <person name="Lin Y.C."/>
            <person name="George J."/>
            <person name="Sweedler J."/>
            <person name="Southey B."/>
            <person name="Gunaratne P."/>
            <person name="Watson M."/>
            <person name="Nam K."/>
            <person name="Backstrom N."/>
            <person name="Smeds L."/>
            <person name="Nabholz B."/>
            <person name="Itoh Y."/>
            <person name="Whitney O."/>
            <person name="Pfenning A.R."/>
            <person name="Howard J."/>
            <person name="Volker M."/>
            <person name="Skinner B.M."/>
            <person name="Griffin D.K."/>
            <person name="Ye L."/>
            <person name="McLaren W.M."/>
            <person name="Flicek P."/>
            <person name="Quesada V."/>
            <person name="Velasco G."/>
            <person name="Lopez-Otin C."/>
            <person name="Puente X.S."/>
            <person name="Olender T."/>
            <person name="Lancet D."/>
            <person name="Smit A.F."/>
            <person name="Hubley R."/>
            <person name="Konkel M.K."/>
            <person name="Walker J.A."/>
            <person name="Batzer M.A."/>
            <person name="Gu W."/>
            <person name="Pollock D.D."/>
            <person name="Chen L."/>
            <person name="Cheng Z."/>
            <person name="Eichler E.E."/>
            <person name="Stapley J."/>
            <person name="Slate J."/>
            <person name="Ekblom R."/>
            <person name="Birkhead T."/>
            <person name="Burke T."/>
            <person name="Burt D."/>
            <person name="Scharff C."/>
            <person name="Adam I."/>
            <person name="Richard H."/>
            <person name="Sultan M."/>
            <person name="Soldatov A."/>
            <person name="Lehrach H."/>
            <person name="Edwards S.V."/>
            <person name="Yang S.P."/>
            <person name="Li X."/>
            <person name="Graves T."/>
            <person name="Fulton L."/>
            <person name="Nelson J."/>
            <person name="Chinwalla A."/>
            <person name="Hou S."/>
            <person name="Mardis E.R."/>
            <person name="Wilson R.K."/>
        </authorList>
    </citation>
    <scope>NUCLEOTIDE SEQUENCE [LARGE SCALE GENOMIC DNA]</scope>
</reference>
<dbReference type="Pfam" id="PF08385">
    <property type="entry name" value="DHC_N1"/>
    <property type="match status" value="1"/>
</dbReference>
<dbReference type="Gene3D" id="3.40.50.300">
    <property type="entry name" value="P-loop containing nucleotide triphosphate hydrolases"/>
    <property type="match status" value="3"/>
</dbReference>
<dbReference type="GO" id="GO:0031514">
    <property type="term" value="C:motile cilium"/>
    <property type="evidence" value="ECO:0007669"/>
    <property type="project" value="UniProtKB-ARBA"/>
</dbReference>
<keyword evidence="11" id="KW-0505">Motor protein</keyword>
<dbReference type="Pfam" id="PF12780">
    <property type="entry name" value="AAA_8"/>
    <property type="match status" value="1"/>
</dbReference>
<dbReference type="InterPro" id="IPR043157">
    <property type="entry name" value="Dynein_AAA1S"/>
</dbReference>
<keyword evidence="9" id="KW-0175">Coiled coil</keyword>
<dbReference type="SMART" id="SM00382">
    <property type="entry name" value="AAA"/>
    <property type="match status" value="3"/>
</dbReference>
<dbReference type="InterPro" id="IPR041466">
    <property type="entry name" value="Dynein_AAA5_ext"/>
</dbReference>
<dbReference type="GO" id="GO:0005858">
    <property type="term" value="C:axonemal dynein complex"/>
    <property type="evidence" value="ECO:0007669"/>
    <property type="project" value="TreeGrafter"/>
</dbReference>
<feature type="domain" description="AAA+ ATPase" evidence="14">
    <location>
        <begin position="2191"/>
        <end position="2339"/>
    </location>
</feature>
<evidence type="ECO:0000313" key="15">
    <source>
        <dbReference type="Ensembl" id="ENSTGUP00000007747.2"/>
    </source>
</evidence>
<proteinExistence type="inferred from homology"/>
<keyword evidence="8" id="KW-0243">Dynein</keyword>
<dbReference type="InterPro" id="IPR026983">
    <property type="entry name" value="DHC"/>
</dbReference>
<dbReference type="FunFam" id="3.20.180.20:FF:000001">
    <property type="entry name" value="Dynein axonemal heavy chain 5"/>
    <property type="match status" value="1"/>
</dbReference>
<dbReference type="FunFam" id="1.20.58.1120:FF:000004">
    <property type="entry name" value="Dynein axonemal heavy chain 5"/>
    <property type="match status" value="1"/>
</dbReference>
<evidence type="ECO:0000256" key="8">
    <source>
        <dbReference type="ARBA" id="ARBA00023017"/>
    </source>
</evidence>
<evidence type="ECO:0000256" key="5">
    <source>
        <dbReference type="ARBA" id="ARBA00022737"/>
    </source>
</evidence>
<dbReference type="FunFam" id="1.10.472.130:FF:000009">
    <property type="entry name" value="Dynein heavy chain 5, axonemal"/>
    <property type="match status" value="1"/>
</dbReference>
<evidence type="ECO:0000256" key="4">
    <source>
        <dbReference type="ARBA" id="ARBA00022701"/>
    </source>
</evidence>
<dbReference type="Pfam" id="PF25007">
    <property type="entry name" value="DYH2-5-8_CC"/>
    <property type="match status" value="1"/>
</dbReference>
<dbReference type="Pfam" id="PF12774">
    <property type="entry name" value="AAA_6"/>
    <property type="match status" value="1"/>
</dbReference>
<dbReference type="GO" id="GO:0051959">
    <property type="term" value="F:dynein light intermediate chain binding"/>
    <property type="evidence" value="ECO:0007669"/>
    <property type="project" value="InterPro"/>
</dbReference>
<evidence type="ECO:0000259" key="14">
    <source>
        <dbReference type="SMART" id="SM00382"/>
    </source>
</evidence>
<dbReference type="Pfam" id="PF12775">
    <property type="entry name" value="AAA_7"/>
    <property type="match status" value="1"/>
</dbReference>
<dbReference type="PANTHER" id="PTHR46532">
    <property type="entry name" value="MALE FERTILITY FACTOR KL5"/>
    <property type="match status" value="1"/>
</dbReference>
<evidence type="ECO:0000256" key="1">
    <source>
        <dbReference type="ARBA" id="ARBA00004430"/>
    </source>
</evidence>
<dbReference type="Gene3D" id="1.10.472.130">
    <property type="match status" value="1"/>
</dbReference>
<dbReference type="PANTHER" id="PTHR46532:SF13">
    <property type="entry name" value="CYTOPLASMIC DYNEIN 1 HEAVY CHAIN 1"/>
    <property type="match status" value="1"/>
</dbReference>
<name>H0ZAZ0_TAEGU</name>
<evidence type="ECO:0000256" key="6">
    <source>
        <dbReference type="ARBA" id="ARBA00022741"/>
    </source>
</evidence>
<dbReference type="FunFam" id="1.20.920.30:FF:000004">
    <property type="entry name" value="Dynein axonemal heavy chain 5"/>
    <property type="match status" value="1"/>
</dbReference>
<evidence type="ECO:0000256" key="10">
    <source>
        <dbReference type="ARBA" id="ARBA00023069"/>
    </source>
</evidence>
<feature type="domain" description="AAA+ ATPase" evidence="14">
    <location>
        <begin position="1583"/>
        <end position="1719"/>
    </location>
</feature>
<dbReference type="InterPro" id="IPR013594">
    <property type="entry name" value="Dynein_heavy_tail"/>
</dbReference>
<evidence type="ECO:0000256" key="13">
    <source>
        <dbReference type="ARBA" id="ARBA00023273"/>
    </source>
</evidence>
<keyword evidence="6" id="KW-0547">Nucleotide-binding</keyword>
<sequence length="2591" mass="298848">MGSGWVEPQQVPNIKQDFLRALEAFVSVLSGTQQNLLEKVSLKKCETYDLKTLRGPSDYLMVANSIEALEKIEVCMREWTKQIVQVLAENDQLRKEADDLGPRAELDYWKKKLSKFHYFMEQLKSPDVKAVLGVLTAAKSKLLKKWRALDICITYTANEAKDNVKYLYSLEKYYDPLYNSDPVSMLDAIPGLINAIKMIQSLSQYYNTSEKISSLFVKVTNQMITVCKSYIANNGTATIWNQPQERVVEKLQAAIRLKQEYQNYFHKIKENLEQNPAERQFDFSEIYVFGKFEAFHHRLVKIIDVFSTMRTYSVLQESKIEGLEAMITKYQSIVDNMKNKHYDFLDLQKTDFDQDYEDMQGNLEQLFSNNALGGFQKLQIPNLGIDEKYQKIFQNYGHDIETVCKIYTRHKKDPPLARNMPPIAGKILWARHLFHRIKEPMVTFQRHPAVLQTPDGKSIIRNYNKVAKVLVKFELFYHREWLQQLTRRGLQTTLLVKASETGELFVNFDPQILTLIRETDCMAHMCLEIPPFASSMSAYKLIFSLFQVMLAEYKRIKLKIQHPFEQLIAPQLVEVDNAIQPGLMLLNWTSLNIEKYINTVFSKLDYSSLHDLHLTDLYIKDIRIFTCPEICLLVYIKTMPSLMSQKKYEQPFCFVFVFYLENHSMSKEKKVAYPIIRTNINLSIPNVIMTPSLDEVQQTLNKAVDSIVKVMKGVRHWSKERISKVGVFNKSSFELVNVFQEVLTALERFNCYHHIWQRDKEETIDKFMVGNPLLYEFESEILHFQDLDLKINSEPEYICVGAIALYTADLKLALRSETKAWMTLLGCHCNKKYRTQMETILTFIEETGKKLNRSITDLDDIRITMSALKEIRELQISIDSQIGPIEESYAMLSKYDLLVAKEETEKVDTLNYTWENLLIRANEVQDELVALQPNFRGEFISAVKTFTEDCAQFYSDYDQNGPMVLGLTPQEANDRLTIFQNQCDNLFRKYITCTGGEDLFGLPVTRCPHLLEIKKQLNLLQKLYNLYNSVIDTISGYYDILWLELDIEKINSELMEFQNRCRKLPRAVKEWQPFLDLLKTIEDFSECCPLLENMSSKAMMPRHWNQIMDLTEHRFDVESETFKLRNIMEAPLLRYKEEIEDICISAVKERDIEQKLKQVIAEWDNKMFVFANFKTRGELLLRGDSASETIAALEDSLMILGSLMNSRYNTPFKTQIQKWVHYLSNTMYIIENWLTVQNLWIYLEAVFIGGDIARQLPKEAKCFSNIDKSWVRIMTRAHETPSVVQCCVGDEIMGQLLPHLLEQLEICQKSLTGYLEKKRLLFPRFFFVSDPALLEILGQASNSHNIQAHLLNVFDNIKNVRFHERIYDRILSFSSREGETVELTRPVMAEGNVEVWLSSLLKESQLSLHQVIRQAAMDIQETSFEITEFLSTYPAQVGLLGIQMIWTRDSEEALTLAKQDKKVMHKTNQFFLDLLNVLIDMTTKDLSPFERVKYETLITIHVHQRDIFDGLCCMHIKSPTDFEWLKQCRFYFNEDIDKMVVKITDVSFTYQNEFLGCTDRLVITPLTDRCYITLAQALGMNMGGAPVGPAGTGKTETVKDMGRCLGKYVVVFNCSDQMDFRGLGRIFKGLAQSGSWGCFDEFNRIDLPVLSVAAQQIAIVLTCKKKRKKRFIFTDGDNVEMNPEFGIFLTMNPGYAGRQELPENLKINFRSVAMMVPDRQIIILVKLASCGFIANVVLARKFFTLYKLCEEQLSKQVHYDFGLRNILSVLRTLGAAKRANPTDTESTIVMRVLRDMNLSKLTDEDEPLFLSLIEDLFPDIQLDKAGYPELEVSIDKQVEESGLVCHSPWKLKVIQLFETQSVRHGLMTLGPSGAGKTTCIHTLMKAMTDCGQPHREMRMNPKAITAPQMFGCLDVATNDWTDGIFSALWRKTLRAKKGDHIWIVLDGPVDAIWIENLNSVLDDNRTLTLANGDRIPMAPNCKIVFEPHNIDNASPATVSRNGMVFMSSSVLPWSPILEGFLKKCSFQEAEILRQLYFSSFPDLYRFSIQSLHCKTEMLEAFVIMQSINMLQGLIPPKEQGGELTPKYLERLYIFSLMWSIGALLELEDRCKMEYWLRKHATVKLDLPCIPEASEDTMFDYYVASDGTWMHWNTRVEEYVYPTSGTPEYDSILVPNVDNVRMDFLIGTIAKQGKAVLLIGEQGTAKTVIIKGFMSKYNSERHITKSLNFSSATTPLIFQRTIESYVDKRMGTTYGPPAGKKMTVFIDDVNMPIINEWGDQVTNEIVRQLMEQKGLYNLEKPGEFTNIMDIQFLAAMIHPGGGRNDIPQRLKRQFSVFNCTLPSNSSMDKIFGVIGEGHYCSERGFSDDVKETVAKLVPLTRRLWQITKLKMLPTPAKFHYVFNLRDLSRIWQGMLNLHIQCASLLNKLLNSIHECKCVIADRFTTSEDVNWFHTAVAKLIEEEFEDPKALLNRETDAFFVDFLRDAPARMDEKPEEDNLDIPKVYEPISSFHQLRNRLNNFLETYNENVCDTRMDMVFFEDAMVHLVKISRVIRTPRGHALLVGVGGSGKQSLTKLTSFIAGYDTFQIMLTR</sequence>
<keyword evidence="16" id="KW-1185">Reference proteome</keyword>
<evidence type="ECO:0000256" key="3">
    <source>
        <dbReference type="ARBA" id="ARBA00022490"/>
    </source>
</evidence>
<evidence type="ECO:0000256" key="12">
    <source>
        <dbReference type="ARBA" id="ARBA00023212"/>
    </source>
</evidence>
<dbReference type="GeneTree" id="ENSGT00940000155533"/>
<dbReference type="InterPro" id="IPR024317">
    <property type="entry name" value="Dynein_heavy_chain_D4_dom"/>
</dbReference>
<dbReference type="InterPro" id="IPR027417">
    <property type="entry name" value="P-loop_NTPase"/>
</dbReference>
<organism evidence="15 16">
    <name type="scientific">Taeniopygia guttata</name>
    <name type="common">Zebra finch</name>
    <name type="synonym">Poephila guttata</name>
    <dbReference type="NCBI Taxonomy" id="59729"/>
    <lineage>
        <taxon>Eukaryota</taxon>
        <taxon>Metazoa</taxon>
        <taxon>Chordata</taxon>
        <taxon>Craniata</taxon>
        <taxon>Vertebrata</taxon>
        <taxon>Euteleostomi</taxon>
        <taxon>Archelosauria</taxon>
        <taxon>Archosauria</taxon>
        <taxon>Dinosauria</taxon>
        <taxon>Saurischia</taxon>
        <taxon>Theropoda</taxon>
        <taxon>Coelurosauria</taxon>
        <taxon>Aves</taxon>
        <taxon>Neognathae</taxon>
        <taxon>Neoaves</taxon>
        <taxon>Telluraves</taxon>
        <taxon>Australaves</taxon>
        <taxon>Passeriformes</taxon>
        <taxon>Passeroidea</taxon>
        <taxon>Estrildidae</taxon>
        <taxon>Estrildinae</taxon>
        <taxon>Taeniopygia</taxon>
    </lineage>
</organism>
<dbReference type="HOGENOM" id="CLU_000038_9_1_1"/>
<dbReference type="Pfam" id="PF17852">
    <property type="entry name" value="Dynein_AAA_lid"/>
    <property type="match status" value="1"/>
</dbReference>
<dbReference type="GO" id="GO:0005524">
    <property type="term" value="F:ATP binding"/>
    <property type="evidence" value="ECO:0007669"/>
    <property type="project" value="UniProtKB-KW"/>
</dbReference>
<dbReference type="Gene3D" id="1.10.8.710">
    <property type="match status" value="1"/>
</dbReference>
<dbReference type="InterPro" id="IPR003593">
    <property type="entry name" value="AAA+_ATPase"/>
</dbReference>
<dbReference type="FunFam" id="1.20.140.100:FF:000003">
    <property type="entry name" value="Dynein, axonemal, heavy chain 5"/>
    <property type="match status" value="1"/>
</dbReference>
<dbReference type="FunFam" id="1.10.287.2620:FF:000003">
    <property type="entry name" value="Dynein, axonemal, heavy chain 5"/>
    <property type="match status" value="1"/>
</dbReference>
<dbReference type="InterPro" id="IPR042228">
    <property type="entry name" value="Dynein_linker_3"/>
</dbReference>
<keyword evidence="3" id="KW-0963">Cytoplasm</keyword>
<evidence type="ECO:0000256" key="11">
    <source>
        <dbReference type="ARBA" id="ARBA00023175"/>
    </source>
</evidence>
<dbReference type="FunFam" id="1.10.8.710:FF:000003">
    <property type="entry name" value="Dynein axonemal heavy chain 5"/>
    <property type="match status" value="1"/>
</dbReference>
<dbReference type="GO" id="GO:0007018">
    <property type="term" value="P:microtubule-based movement"/>
    <property type="evidence" value="ECO:0007669"/>
    <property type="project" value="InterPro"/>
</dbReference>
<keyword evidence="12" id="KW-0206">Cytoskeleton</keyword>
<dbReference type="Gene3D" id="1.10.287.2620">
    <property type="match status" value="1"/>
</dbReference>
<keyword evidence="10" id="KW-0969">Cilium</keyword>
<dbReference type="Ensembl" id="ENSTGUT00000007828.2">
    <property type="protein sequence ID" value="ENSTGUP00000007747.2"/>
    <property type="gene ID" value="ENSTGUG00000007486.2"/>
</dbReference>
<dbReference type="InterPro" id="IPR035699">
    <property type="entry name" value="AAA_6"/>
</dbReference>
<dbReference type="SUPFAM" id="SSF52540">
    <property type="entry name" value="P-loop containing nucleoside triphosphate hydrolases"/>
    <property type="match status" value="4"/>
</dbReference>
<evidence type="ECO:0000256" key="7">
    <source>
        <dbReference type="ARBA" id="ARBA00022840"/>
    </source>
</evidence>
<dbReference type="InterPro" id="IPR042222">
    <property type="entry name" value="Dynein_2_N"/>
</dbReference>
<dbReference type="Gene3D" id="1.20.58.1120">
    <property type="match status" value="1"/>
</dbReference>
<dbReference type="FunFam" id="3.40.50.300:FF:000543">
    <property type="entry name" value="Dynein axonemal heavy chain 5"/>
    <property type="match status" value="1"/>
</dbReference>
<comment type="similarity">
    <text evidence="2">Belongs to the dynein heavy chain family.</text>
</comment>
<dbReference type="GO" id="GO:0005874">
    <property type="term" value="C:microtubule"/>
    <property type="evidence" value="ECO:0007669"/>
    <property type="project" value="UniProtKB-KW"/>
</dbReference>
<evidence type="ECO:0000313" key="16">
    <source>
        <dbReference type="Proteomes" id="UP000007754"/>
    </source>
</evidence>
<dbReference type="Gene3D" id="1.20.920.30">
    <property type="match status" value="1"/>
</dbReference>
<dbReference type="Gene3D" id="1.20.140.100">
    <property type="entry name" value="Dynein heavy chain, N-terminal domain 2"/>
    <property type="match status" value="1"/>
</dbReference>
<dbReference type="InterPro" id="IPR056759">
    <property type="entry name" value="DYH2-5-8_CC"/>
</dbReference>
<evidence type="ECO:0000256" key="9">
    <source>
        <dbReference type="ARBA" id="ARBA00023054"/>
    </source>
</evidence>
<keyword evidence="13" id="KW-0966">Cell projection</keyword>
<dbReference type="InterPro" id="IPR041589">
    <property type="entry name" value="DNAH3_AAA_lid_1"/>
</dbReference>
<dbReference type="FunFam" id="3.40.50.300:FF:001221">
    <property type="entry name" value="Axonemal dynein heavy chain 8"/>
    <property type="match status" value="1"/>
</dbReference>
<evidence type="ECO:0000256" key="2">
    <source>
        <dbReference type="ARBA" id="ARBA00008887"/>
    </source>
</evidence>
<feature type="domain" description="AAA+ ATPase" evidence="14">
    <location>
        <begin position="1864"/>
        <end position="1991"/>
    </location>
</feature>